<feature type="region of interest" description="Disordered" evidence="5">
    <location>
        <begin position="503"/>
        <end position="527"/>
    </location>
</feature>
<keyword evidence="4" id="KW-0443">Lipid metabolism</keyword>
<comment type="caution">
    <text evidence="7">The sequence shown here is derived from an EMBL/GenBank/DDBJ whole genome shotgun (WGS) entry which is preliminary data.</text>
</comment>
<dbReference type="Pfam" id="PF13091">
    <property type="entry name" value="PLDc_2"/>
    <property type="match status" value="1"/>
</dbReference>
<sequence>MLSDLFLLPEERHNPHTRVDAGHDPGVAWSVGNTTRALVHGSTYFAELHAALEATGAGDLVLFADWRGDPDQQLTDDPAQTVGATLAAAARRGVVVRGLLWRSHWRRFGFHSEKSWELATLVNDAGGQCLRDMRVAPGGSHHQKLVVIRYAEDPARDVAFVGGIDLCHSRRDTEEHRGDPQPIAMPQVFGPTPAWHDVQCAVQGPAVHDLETTFRERWDDTTPLTSNPGRFASSLLQGEDLDPEPLPGQLPPPPPTDEGREAVQVLRTYPSLLAQGFDFAPDGERSVARANDKAVRSARRLVYLEDQYLWSEEVGRHFGEALRKNPDLHLIAVIPVVPDVDGSVSLPPQLYGRRLAMDLLLEAGGDRVALYGLTSETGYPVYVHSKVCIIDDAWASIGSDNFNRRSWTNDSEVSIGVQDTAAAEAGTPVPRDAFAPRLRRLLVAEHTGVDPEDVPDDPMGVWDLMARTAEVLDAWYGDAGPSRGRVHVPRPKAPMRGTAVRWRRRGRPAEGAAGGYRPPGRLRRIGPPELTRGQLLWAPRLYDVFDPNGTLGVVNGLSSD</sequence>
<dbReference type="SUPFAM" id="SSF56024">
    <property type="entry name" value="Phospholipase D/nuclease"/>
    <property type="match status" value="2"/>
</dbReference>
<comment type="catalytic activity">
    <reaction evidence="1">
        <text>a 1,2-diacyl-sn-glycero-3-phosphocholine + H2O = a 1,2-diacyl-sn-glycero-3-phosphate + choline + H(+)</text>
        <dbReference type="Rhea" id="RHEA:14445"/>
        <dbReference type="ChEBI" id="CHEBI:15354"/>
        <dbReference type="ChEBI" id="CHEBI:15377"/>
        <dbReference type="ChEBI" id="CHEBI:15378"/>
        <dbReference type="ChEBI" id="CHEBI:57643"/>
        <dbReference type="ChEBI" id="CHEBI:58608"/>
        <dbReference type="EC" id="3.1.4.4"/>
    </reaction>
</comment>
<dbReference type="InterPro" id="IPR001736">
    <property type="entry name" value="PLipase_D/transphosphatidylase"/>
</dbReference>
<dbReference type="RefSeq" id="WP_204129274.1">
    <property type="nucleotide sequence ID" value="NZ_JAFDVD010000001.1"/>
</dbReference>
<gene>
    <name evidence="7" type="ORF">JQN70_00050</name>
</gene>
<dbReference type="PANTHER" id="PTHR18896">
    <property type="entry name" value="PHOSPHOLIPASE D"/>
    <property type="match status" value="1"/>
</dbReference>
<dbReference type="SMART" id="SM00155">
    <property type="entry name" value="PLDc"/>
    <property type="match status" value="2"/>
</dbReference>
<evidence type="ECO:0000313" key="8">
    <source>
        <dbReference type="Proteomes" id="UP001430172"/>
    </source>
</evidence>
<evidence type="ECO:0000256" key="5">
    <source>
        <dbReference type="SAM" id="MobiDB-lite"/>
    </source>
</evidence>
<keyword evidence="8" id="KW-1185">Reference proteome</keyword>
<dbReference type="CDD" id="cd09105">
    <property type="entry name" value="PLDc_vPLD1_2_like_2"/>
    <property type="match status" value="1"/>
</dbReference>
<evidence type="ECO:0000313" key="7">
    <source>
        <dbReference type="EMBL" id="MBM6398773.1"/>
    </source>
</evidence>
<evidence type="ECO:0000256" key="2">
    <source>
        <dbReference type="ARBA" id="ARBA00022737"/>
    </source>
</evidence>
<keyword evidence="3" id="KW-0378">Hydrolase</keyword>
<reference evidence="7" key="1">
    <citation type="submission" date="2021-02" db="EMBL/GenBank/DDBJ databases">
        <title>Phycicoccus sp. MQZ13P-5T, whole genome shotgun sequence.</title>
        <authorList>
            <person name="Tuo L."/>
        </authorList>
    </citation>
    <scope>NUCLEOTIDE SEQUENCE</scope>
    <source>
        <strain evidence="7">MQZ13P-5</strain>
    </source>
</reference>
<dbReference type="EMBL" id="JAFDVD010000001">
    <property type="protein sequence ID" value="MBM6398773.1"/>
    <property type="molecule type" value="Genomic_DNA"/>
</dbReference>
<dbReference type="InterPro" id="IPR015679">
    <property type="entry name" value="PLipase_D_fam"/>
</dbReference>
<feature type="compositionally biased region" description="Low complexity" evidence="5">
    <location>
        <begin position="509"/>
        <end position="519"/>
    </location>
</feature>
<evidence type="ECO:0000256" key="1">
    <source>
        <dbReference type="ARBA" id="ARBA00000798"/>
    </source>
</evidence>
<organism evidence="7 8">
    <name type="scientific">Phycicoccus sonneratiae</name>
    <dbReference type="NCBI Taxonomy" id="2807628"/>
    <lineage>
        <taxon>Bacteria</taxon>
        <taxon>Bacillati</taxon>
        <taxon>Actinomycetota</taxon>
        <taxon>Actinomycetes</taxon>
        <taxon>Micrococcales</taxon>
        <taxon>Intrasporangiaceae</taxon>
        <taxon>Phycicoccus</taxon>
    </lineage>
</organism>
<accession>A0ABS2CH47</accession>
<feature type="compositionally biased region" description="Pro residues" evidence="5">
    <location>
        <begin position="244"/>
        <end position="256"/>
    </location>
</feature>
<dbReference type="PANTHER" id="PTHR18896:SF76">
    <property type="entry name" value="PHOSPHOLIPASE"/>
    <property type="match status" value="1"/>
</dbReference>
<dbReference type="Proteomes" id="UP001430172">
    <property type="component" value="Unassembled WGS sequence"/>
</dbReference>
<name>A0ABS2CH47_9MICO</name>
<evidence type="ECO:0000259" key="6">
    <source>
        <dbReference type="PROSITE" id="PS50035"/>
    </source>
</evidence>
<protein>
    <submittedName>
        <fullName evidence="7">Phospholipase</fullName>
    </submittedName>
</protein>
<feature type="domain" description="PLD phosphodiesterase" evidence="6">
    <location>
        <begin position="379"/>
        <end position="406"/>
    </location>
</feature>
<proteinExistence type="predicted"/>
<evidence type="ECO:0000256" key="4">
    <source>
        <dbReference type="ARBA" id="ARBA00023098"/>
    </source>
</evidence>
<evidence type="ECO:0000256" key="3">
    <source>
        <dbReference type="ARBA" id="ARBA00022801"/>
    </source>
</evidence>
<keyword evidence="2" id="KW-0677">Repeat</keyword>
<dbReference type="CDD" id="cd09104">
    <property type="entry name" value="PLDc_vPLD1_2_like_1"/>
    <property type="match status" value="1"/>
</dbReference>
<dbReference type="Gene3D" id="3.30.870.10">
    <property type="entry name" value="Endonuclease Chain A"/>
    <property type="match status" value="2"/>
</dbReference>
<dbReference type="PROSITE" id="PS50035">
    <property type="entry name" value="PLD"/>
    <property type="match status" value="1"/>
</dbReference>
<feature type="region of interest" description="Disordered" evidence="5">
    <location>
        <begin position="218"/>
        <end position="259"/>
    </location>
</feature>
<dbReference type="InterPro" id="IPR025202">
    <property type="entry name" value="PLD-like_dom"/>
</dbReference>